<accession>A0A843U3Q6</accession>
<name>A0A843U3Q6_COLES</name>
<sequence>MRIGFIPDPNMEAVDDSSRAQWFRDTMQLGTDASLVCSARWFTECERDGGEGRVLNASVVGVTFRLPLFGVDVCMCAACRTWSGVADVWSVNATPEAVAIRAGEALLDPGEELLRLFGTIWHFSGVLVALST</sequence>
<organism evidence="1 2">
    <name type="scientific">Colocasia esculenta</name>
    <name type="common">Wild taro</name>
    <name type="synonym">Arum esculentum</name>
    <dbReference type="NCBI Taxonomy" id="4460"/>
    <lineage>
        <taxon>Eukaryota</taxon>
        <taxon>Viridiplantae</taxon>
        <taxon>Streptophyta</taxon>
        <taxon>Embryophyta</taxon>
        <taxon>Tracheophyta</taxon>
        <taxon>Spermatophyta</taxon>
        <taxon>Magnoliopsida</taxon>
        <taxon>Liliopsida</taxon>
        <taxon>Araceae</taxon>
        <taxon>Aroideae</taxon>
        <taxon>Colocasieae</taxon>
        <taxon>Colocasia</taxon>
    </lineage>
</organism>
<dbReference type="EMBL" id="NMUH01000232">
    <property type="protein sequence ID" value="MQL75029.1"/>
    <property type="molecule type" value="Genomic_DNA"/>
</dbReference>
<comment type="caution">
    <text evidence="1">The sequence shown here is derived from an EMBL/GenBank/DDBJ whole genome shotgun (WGS) entry which is preliminary data.</text>
</comment>
<dbReference type="Proteomes" id="UP000652761">
    <property type="component" value="Unassembled WGS sequence"/>
</dbReference>
<dbReference type="AlphaFoldDB" id="A0A843U3Q6"/>
<evidence type="ECO:0000313" key="1">
    <source>
        <dbReference type="EMBL" id="MQL75029.1"/>
    </source>
</evidence>
<gene>
    <name evidence="1" type="ORF">Taro_007405</name>
</gene>
<evidence type="ECO:0000313" key="2">
    <source>
        <dbReference type="Proteomes" id="UP000652761"/>
    </source>
</evidence>
<keyword evidence="2" id="KW-1185">Reference proteome</keyword>
<protein>
    <submittedName>
        <fullName evidence="1">Uncharacterized protein</fullName>
    </submittedName>
</protein>
<reference evidence="1" key="1">
    <citation type="submission" date="2017-07" db="EMBL/GenBank/DDBJ databases">
        <title>Taro Niue Genome Assembly and Annotation.</title>
        <authorList>
            <person name="Atibalentja N."/>
            <person name="Keating K."/>
            <person name="Fields C.J."/>
        </authorList>
    </citation>
    <scope>NUCLEOTIDE SEQUENCE</scope>
    <source>
        <strain evidence="1">Niue_2</strain>
        <tissue evidence="1">Leaf</tissue>
    </source>
</reference>
<proteinExistence type="predicted"/>